<evidence type="ECO:0000313" key="1">
    <source>
        <dbReference type="EMBL" id="EIM75710.1"/>
    </source>
</evidence>
<gene>
    <name evidence="1" type="ORF">A3SI_12734</name>
</gene>
<accession>I5C1K8</accession>
<reference evidence="1 2" key="1">
    <citation type="submission" date="2012-05" db="EMBL/GenBank/DDBJ databases">
        <title>Genome sequence of Nitritalea halalkaliphila LW7.</title>
        <authorList>
            <person name="Jangir P.K."/>
            <person name="Singh A."/>
            <person name="Shivaji S."/>
            <person name="Sharma R."/>
        </authorList>
    </citation>
    <scope>NUCLEOTIDE SEQUENCE [LARGE SCALE GENOMIC DNA]</scope>
    <source>
        <strain evidence="1 2">LW7</strain>
    </source>
</reference>
<dbReference type="EMBL" id="AJYA01000028">
    <property type="protein sequence ID" value="EIM75710.1"/>
    <property type="molecule type" value="Genomic_DNA"/>
</dbReference>
<sequence>MALFLLGFSACMEQNRPIFRGAEVEFDFAVLTAPVGGLTFPRRTVANTVGETEFRVNFVSAHRAEDTFVDVEIDPEFTTAVEGVDFTLSDTRVRIPANESFGFVTVGIINTGAIGGFVDVTLKLVDTGDVIASPNFQRVQVRITRPAPPADPAG</sequence>
<dbReference type="Proteomes" id="UP000005551">
    <property type="component" value="Unassembled WGS sequence"/>
</dbReference>
<comment type="caution">
    <text evidence="1">The sequence shown here is derived from an EMBL/GenBank/DDBJ whole genome shotgun (WGS) entry which is preliminary data.</text>
</comment>
<organism evidence="1 2">
    <name type="scientific">Nitritalea halalkaliphila LW7</name>
    <dbReference type="NCBI Taxonomy" id="1189621"/>
    <lineage>
        <taxon>Bacteria</taxon>
        <taxon>Pseudomonadati</taxon>
        <taxon>Bacteroidota</taxon>
        <taxon>Cytophagia</taxon>
        <taxon>Cytophagales</taxon>
        <taxon>Cyclobacteriaceae</taxon>
        <taxon>Nitritalea</taxon>
    </lineage>
</organism>
<keyword evidence="2" id="KW-1185">Reference proteome</keyword>
<dbReference type="InterPro" id="IPR038081">
    <property type="entry name" value="CalX-like_sf"/>
</dbReference>
<evidence type="ECO:0000313" key="2">
    <source>
        <dbReference type="Proteomes" id="UP000005551"/>
    </source>
</evidence>
<name>I5C1K8_9BACT</name>
<proteinExistence type="predicted"/>
<protein>
    <submittedName>
        <fullName evidence="1">Uncharacterized protein</fullName>
    </submittedName>
</protein>
<dbReference type="SUPFAM" id="SSF141072">
    <property type="entry name" value="CalX-like"/>
    <property type="match status" value="1"/>
</dbReference>
<dbReference type="AlphaFoldDB" id="I5C1K8"/>